<keyword evidence="1" id="KW-1133">Transmembrane helix</keyword>
<organism evidence="2 3">
    <name type="scientific">Pantoea ananas</name>
    <name type="common">Erwinia uredovora</name>
    <dbReference type="NCBI Taxonomy" id="553"/>
    <lineage>
        <taxon>Bacteria</taxon>
        <taxon>Pseudomonadati</taxon>
        <taxon>Pseudomonadota</taxon>
        <taxon>Gammaproteobacteria</taxon>
        <taxon>Enterobacterales</taxon>
        <taxon>Erwiniaceae</taxon>
        <taxon>Pantoea</taxon>
    </lineage>
</organism>
<dbReference type="RefSeq" id="WP_207806559.1">
    <property type="nucleotide sequence ID" value="NZ_CP059084.1"/>
</dbReference>
<protein>
    <submittedName>
        <fullName evidence="2">Uncharacterized protein</fullName>
    </submittedName>
</protein>
<keyword evidence="1" id="KW-0812">Transmembrane</keyword>
<evidence type="ECO:0000313" key="2">
    <source>
        <dbReference type="EMBL" id="QTC47292.1"/>
    </source>
</evidence>
<evidence type="ECO:0000313" key="3">
    <source>
        <dbReference type="Proteomes" id="UP000663901"/>
    </source>
</evidence>
<accession>A0A8A4K756</accession>
<dbReference type="AlphaFoldDB" id="A0A8A4K756"/>
<proteinExistence type="predicted"/>
<evidence type="ECO:0000256" key="1">
    <source>
        <dbReference type="SAM" id="Phobius"/>
    </source>
</evidence>
<dbReference type="EMBL" id="CP059084">
    <property type="protein sequence ID" value="QTC47292.1"/>
    <property type="molecule type" value="Genomic_DNA"/>
</dbReference>
<name>A0A8A4K756_PANAN</name>
<sequence>MLLSKNSGLLLKTGLLIPLFGGALNGTASWLVTRLTGQIAIRLFIPPPAPPCAA</sequence>
<reference evidence="2" key="1">
    <citation type="submission" date="2020-07" db="EMBL/GenBank/DDBJ databases">
        <title>Genome Sequences for Panteoa spp. that cause Center Rot in Onions.</title>
        <authorList>
            <person name="Asselin J.A."/>
            <person name="Helmann T."/>
            <person name="Beer S."/>
            <person name="Stodghill P."/>
        </authorList>
    </citation>
    <scope>NUCLEOTIDE SEQUENCE</scope>
    <source>
        <strain evidence="2">OC5a</strain>
    </source>
</reference>
<dbReference type="Proteomes" id="UP000663901">
    <property type="component" value="Chromosome"/>
</dbReference>
<gene>
    <name evidence="2" type="ORF">H0Z12_06915</name>
</gene>
<keyword evidence="1" id="KW-0472">Membrane</keyword>
<feature type="transmembrane region" description="Helical" evidence="1">
    <location>
        <begin position="15"/>
        <end position="33"/>
    </location>
</feature>